<dbReference type="Proteomes" id="UP000030364">
    <property type="component" value="Unassembled WGS sequence"/>
</dbReference>
<keyword evidence="8" id="KW-0175">Coiled coil</keyword>
<accession>A0A0A2WV22</accession>
<gene>
    <name evidence="9" type="ORF">THFILI_02465</name>
</gene>
<keyword evidence="6" id="KW-0472">Membrane</keyword>
<dbReference type="GO" id="GO:0009279">
    <property type="term" value="C:cell outer membrane"/>
    <property type="evidence" value="ECO:0007669"/>
    <property type="project" value="UniProtKB-SubCell"/>
</dbReference>
<evidence type="ECO:0000256" key="4">
    <source>
        <dbReference type="ARBA" id="ARBA00022452"/>
    </source>
</evidence>
<name>A0A0A2WV22_THEFI</name>
<evidence type="ECO:0000256" key="6">
    <source>
        <dbReference type="ARBA" id="ARBA00023136"/>
    </source>
</evidence>
<keyword evidence="5" id="KW-0812">Transmembrane</keyword>
<sequence length="342" mass="36267">MRRSVAVAALLALALAQTGLDFPKALETALEHNPSYQNALLSRESAGKELAALQADPSTLILPLTQARQALALAEAQVAASRLSLKQSLLSAYLALLEAQANEKVLEGRRALAERNLAVARARRQGGNATELDVARAEASLRSAEAALRNARAQRPALLKSLEAALGVALGAEPRLAPLPEPKPLALDLAALKEGLEARLPSLLQARQALELAELQVALSDNDYTPRLTLEKAKASRENARKSLENALAQAEAQLESAYAQALAAWAEVLSAQDALANQEKTLAVAQKAFGAGTASRLELETEEVNLLAARQSLLVAQNAYWRALAALSLASGRDLLDLEGR</sequence>
<keyword evidence="10" id="KW-1185">Reference proteome</keyword>
<comment type="caution">
    <text evidence="9">The sequence shown here is derived from an EMBL/GenBank/DDBJ whole genome shotgun (WGS) entry which is preliminary data.</text>
</comment>
<dbReference type="OrthoDB" id="24839at2"/>
<dbReference type="GO" id="GO:0015288">
    <property type="term" value="F:porin activity"/>
    <property type="evidence" value="ECO:0007669"/>
    <property type="project" value="TreeGrafter"/>
</dbReference>
<dbReference type="SUPFAM" id="SSF56954">
    <property type="entry name" value="Outer membrane efflux proteins (OEP)"/>
    <property type="match status" value="1"/>
</dbReference>
<comment type="similarity">
    <text evidence="2">Belongs to the outer membrane factor (OMF) (TC 1.B.17) family.</text>
</comment>
<dbReference type="AlphaFoldDB" id="A0A0A2WV22"/>
<dbReference type="InterPro" id="IPR051906">
    <property type="entry name" value="TolC-like"/>
</dbReference>
<dbReference type="GO" id="GO:0015562">
    <property type="term" value="F:efflux transmembrane transporter activity"/>
    <property type="evidence" value="ECO:0007669"/>
    <property type="project" value="InterPro"/>
</dbReference>
<dbReference type="Pfam" id="PF02321">
    <property type="entry name" value="OEP"/>
    <property type="match status" value="1"/>
</dbReference>
<reference evidence="9 10" key="1">
    <citation type="journal article" date="2015" name="Genome Announc.">
        <title>Draft Genome Sequence of the Thermophile Thermus filiformis ATCC 43280, Producer of Carotenoid-(Di)glucoside-Branched Fatty Acid (Di)esters and Source of Hyperthermostable Enzymes of Biotechnological Interest.</title>
        <authorList>
            <person name="Mandelli F."/>
            <person name="Oliveira Ramires B."/>
            <person name="Couger M.B."/>
            <person name="Paixao D.A."/>
            <person name="Camilo C.M."/>
            <person name="Polikarpov I."/>
            <person name="Prade R."/>
            <person name="Riano-Pachon D.M."/>
            <person name="Squina F.M."/>
        </authorList>
    </citation>
    <scope>NUCLEOTIDE SEQUENCE [LARGE SCALE GENOMIC DNA]</scope>
    <source>
        <strain evidence="9 10">ATCC 43280</strain>
    </source>
</reference>
<evidence type="ECO:0000313" key="9">
    <source>
        <dbReference type="EMBL" id="KGQ22140.1"/>
    </source>
</evidence>
<dbReference type="RefSeq" id="WP_038063690.1">
    <property type="nucleotide sequence ID" value="NZ_JPSL02000036.1"/>
</dbReference>
<evidence type="ECO:0000256" key="3">
    <source>
        <dbReference type="ARBA" id="ARBA00022448"/>
    </source>
</evidence>
<evidence type="ECO:0000313" key="10">
    <source>
        <dbReference type="Proteomes" id="UP000030364"/>
    </source>
</evidence>
<protein>
    <submittedName>
        <fullName evidence="9">Transporter</fullName>
    </submittedName>
</protein>
<dbReference type="PANTHER" id="PTHR30026">
    <property type="entry name" value="OUTER MEMBRANE PROTEIN TOLC"/>
    <property type="match status" value="1"/>
</dbReference>
<dbReference type="Gene3D" id="1.20.1600.10">
    <property type="entry name" value="Outer membrane efflux proteins (OEP)"/>
    <property type="match status" value="1"/>
</dbReference>
<dbReference type="InterPro" id="IPR003423">
    <property type="entry name" value="OMP_efflux"/>
</dbReference>
<keyword evidence="4" id="KW-1134">Transmembrane beta strand</keyword>
<evidence type="ECO:0000256" key="2">
    <source>
        <dbReference type="ARBA" id="ARBA00007613"/>
    </source>
</evidence>
<evidence type="ECO:0000256" key="7">
    <source>
        <dbReference type="ARBA" id="ARBA00023237"/>
    </source>
</evidence>
<feature type="coiled-coil region" evidence="8">
    <location>
        <begin position="230"/>
        <end position="261"/>
    </location>
</feature>
<evidence type="ECO:0000256" key="8">
    <source>
        <dbReference type="SAM" id="Coils"/>
    </source>
</evidence>
<keyword evidence="3" id="KW-0813">Transport</keyword>
<dbReference type="PATRIC" id="fig|276.5.peg.1050"/>
<proteinExistence type="inferred from homology"/>
<dbReference type="GO" id="GO:1990281">
    <property type="term" value="C:efflux pump complex"/>
    <property type="evidence" value="ECO:0007669"/>
    <property type="project" value="TreeGrafter"/>
</dbReference>
<dbReference type="PANTHER" id="PTHR30026:SF20">
    <property type="entry name" value="OUTER MEMBRANE PROTEIN TOLC"/>
    <property type="match status" value="1"/>
</dbReference>
<keyword evidence="7" id="KW-0998">Cell outer membrane</keyword>
<organism evidence="9 10">
    <name type="scientific">Thermus filiformis</name>
    <dbReference type="NCBI Taxonomy" id="276"/>
    <lineage>
        <taxon>Bacteria</taxon>
        <taxon>Thermotogati</taxon>
        <taxon>Deinococcota</taxon>
        <taxon>Deinococci</taxon>
        <taxon>Thermales</taxon>
        <taxon>Thermaceae</taxon>
        <taxon>Thermus</taxon>
    </lineage>
</organism>
<evidence type="ECO:0000256" key="1">
    <source>
        <dbReference type="ARBA" id="ARBA00004442"/>
    </source>
</evidence>
<evidence type="ECO:0000256" key="5">
    <source>
        <dbReference type="ARBA" id="ARBA00022692"/>
    </source>
</evidence>
<comment type="subcellular location">
    <subcellularLocation>
        <location evidence="1">Cell outer membrane</location>
    </subcellularLocation>
</comment>
<dbReference type="STRING" id="276.THFILI_02465"/>
<dbReference type="EMBL" id="JPSL02000036">
    <property type="protein sequence ID" value="KGQ22140.1"/>
    <property type="molecule type" value="Genomic_DNA"/>
</dbReference>